<dbReference type="CDD" id="cd07402">
    <property type="entry name" value="MPP_GpdQ"/>
    <property type="match status" value="1"/>
</dbReference>
<sequence length="263" mass="29575">MAAPIHIVQISDLHLFGDRHGQLLGLETAASFQGVLQQIKELYPLPDLFLLTGDLAQDHSAAAYRYLWQCLSPFQRPTYWIPGNHDDISLMGVELTQSPFNSLKSFTVGDWRILLLNSQVTGSVYGQLSPATLGQLAQDLGQAPDQPTLLALHHPPFQVGAHWLDGSRLRNPEELFALLDQHPQVKLVIFGHIHQAFHHQRHGVHYFGTPSTCIQFRPQSNDFSLDTCDPGFRQLWLFADGRFETEITRVPMALSMDRTATGY</sequence>
<dbReference type="Proteomes" id="UP001154265">
    <property type="component" value="Unassembled WGS sequence"/>
</dbReference>
<evidence type="ECO:0000256" key="1">
    <source>
        <dbReference type="ARBA" id="ARBA00022723"/>
    </source>
</evidence>
<keyword evidence="1" id="KW-0479">Metal-binding</keyword>
<comment type="similarity">
    <text evidence="4">Belongs to the cyclic nucleotide phosphodiesterase class-III family.</text>
</comment>
<proteinExistence type="inferred from homology"/>
<comment type="caution">
    <text evidence="6">The sequence shown here is derived from an EMBL/GenBank/DDBJ whole genome shotgun (WGS) entry which is preliminary data.</text>
</comment>
<keyword evidence="7" id="KW-1185">Reference proteome</keyword>
<dbReference type="Pfam" id="PF00149">
    <property type="entry name" value="Metallophos"/>
    <property type="match status" value="1"/>
</dbReference>
<keyword evidence="2 6" id="KW-0378">Hydrolase</keyword>
<evidence type="ECO:0000313" key="7">
    <source>
        <dbReference type="Proteomes" id="UP001154265"/>
    </source>
</evidence>
<dbReference type="SUPFAM" id="SSF56300">
    <property type="entry name" value="Metallo-dependent phosphatases"/>
    <property type="match status" value="1"/>
</dbReference>
<dbReference type="PANTHER" id="PTHR42988:SF2">
    <property type="entry name" value="CYCLIC NUCLEOTIDE PHOSPHODIESTERASE CBUA0032-RELATED"/>
    <property type="match status" value="1"/>
</dbReference>
<accession>A0ABT6EXK2</accession>
<keyword evidence="3" id="KW-0408">Iron</keyword>
<reference evidence="6" key="1">
    <citation type="journal article" date="2022" name="Genome Biol. Evol.">
        <title>A New Gene Family Diagnostic for Intracellular Biomineralization of Amorphous Ca Carbonates by Cyanobacteria.</title>
        <authorList>
            <person name="Benzerara K."/>
            <person name="Duprat E."/>
            <person name="Bitard-Feildel T."/>
            <person name="Caumes G."/>
            <person name="Cassier-Chauvat C."/>
            <person name="Chauvat F."/>
            <person name="Dezi M."/>
            <person name="Diop S.I."/>
            <person name="Gaschignard G."/>
            <person name="Gorgen S."/>
            <person name="Gugger M."/>
            <person name="Lopez-Garcia P."/>
            <person name="Millet M."/>
            <person name="Skouri-Panet F."/>
            <person name="Moreira D."/>
            <person name="Callebaut I."/>
        </authorList>
    </citation>
    <scope>NUCLEOTIDE SEQUENCE</scope>
    <source>
        <strain evidence="6">G9</strain>
    </source>
</reference>
<feature type="domain" description="Calcineurin-like phosphoesterase" evidence="5">
    <location>
        <begin position="6"/>
        <end position="195"/>
    </location>
</feature>
<dbReference type="NCBIfam" id="NF008359">
    <property type="entry name" value="PRK11148.1"/>
    <property type="match status" value="1"/>
</dbReference>
<dbReference type="PANTHER" id="PTHR42988">
    <property type="entry name" value="PHOSPHOHYDROLASE"/>
    <property type="match status" value="1"/>
</dbReference>
<organism evidence="6 7">
    <name type="scientific">Candidatus Synechococcus calcipolaris G9</name>
    <dbReference type="NCBI Taxonomy" id="1497997"/>
    <lineage>
        <taxon>Bacteria</taxon>
        <taxon>Bacillati</taxon>
        <taxon>Cyanobacteriota</taxon>
        <taxon>Cyanophyceae</taxon>
        <taxon>Synechococcales</taxon>
        <taxon>Synechococcaceae</taxon>
        <taxon>Synechococcus</taxon>
    </lineage>
</organism>
<evidence type="ECO:0000256" key="3">
    <source>
        <dbReference type="ARBA" id="ARBA00023004"/>
    </source>
</evidence>
<reference evidence="6" key="2">
    <citation type="submission" date="2022-01" db="EMBL/GenBank/DDBJ databases">
        <authorList>
            <person name="Zivanovic Y."/>
            <person name="Moreira D."/>
            <person name="Lopez-Garcia P."/>
        </authorList>
    </citation>
    <scope>NUCLEOTIDE SEQUENCE</scope>
    <source>
        <strain evidence="6">G9</strain>
    </source>
</reference>
<dbReference type="EC" id="3.1.4.53" evidence="6"/>
<dbReference type="Gene3D" id="3.60.21.10">
    <property type="match status" value="1"/>
</dbReference>
<gene>
    <name evidence="6" type="primary">cpdA</name>
    <name evidence="6" type="ORF">L3556_06240</name>
</gene>
<dbReference type="InterPro" id="IPR029052">
    <property type="entry name" value="Metallo-depent_PP-like"/>
</dbReference>
<protein>
    <submittedName>
        <fullName evidence="6">3',5'-cyclic-AMP phosphodiesterase</fullName>
        <ecNumber evidence="6">3.1.4.53</ecNumber>
    </submittedName>
</protein>
<dbReference type="EMBL" id="JAKKUT010000002">
    <property type="protein sequence ID" value="MDG2990534.1"/>
    <property type="molecule type" value="Genomic_DNA"/>
</dbReference>
<dbReference type="InterPro" id="IPR026575">
    <property type="entry name" value="GpdQ/CpdA-like"/>
</dbReference>
<dbReference type="InterPro" id="IPR004843">
    <property type="entry name" value="Calcineurin-like_PHP"/>
</dbReference>
<dbReference type="GO" id="GO:0004115">
    <property type="term" value="F:3',5'-cyclic-AMP phosphodiesterase activity"/>
    <property type="evidence" value="ECO:0007669"/>
    <property type="project" value="UniProtKB-EC"/>
</dbReference>
<dbReference type="RefSeq" id="WP_277866443.1">
    <property type="nucleotide sequence ID" value="NZ_JAKKUT010000002.1"/>
</dbReference>
<evidence type="ECO:0000313" key="6">
    <source>
        <dbReference type="EMBL" id="MDG2990534.1"/>
    </source>
</evidence>
<dbReference type="InterPro" id="IPR050884">
    <property type="entry name" value="CNP_phosphodiesterase-III"/>
</dbReference>
<evidence type="ECO:0000256" key="2">
    <source>
        <dbReference type="ARBA" id="ARBA00022801"/>
    </source>
</evidence>
<evidence type="ECO:0000256" key="4">
    <source>
        <dbReference type="ARBA" id="ARBA00025742"/>
    </source>
</evidence>
<evidence type="ECO:0000259" key="5">
    <source>
        <dbReference type="Pfam" id="PF00149"/>
    </source>
</evidence>
<name>A0ABT6EXK2_9SYNE</name>